<evidence type="ECO:0000313" key="1">
    <source>
        <dbReference type="EMBL" id="RZN57042.1"/>
    </source>
</evidence>
<gene>
    <name evidence="2" type="ORF">DSO09_04800</name>
    <name evidence="1" type="ORF">EF809_01710</name>
</gene>
<dbReference type="EMBL" id="QNVI01000054">
    <property type="protein sequence ID" value="TDA38331.1"/>
    <property type="molecule type" value="Genomic_DNA"/>
</dbReference>
<dbReference type="AlphaFoldDB" id="A0A523BBK8"/>
<organism evidence="2 4">
    <name type="scientific">Thermoproteota archaeon</name>
    <dbReference type="NCBI Taxonomy" id="2056631"/>
    <lineage>
        <taxon>Archaea</taxon>
        <taxon>Thermoproteota</taxon>
    </lineage>
</organism>
<evidence type="ECO:0000313" key="3">
    <source>
        <dbReference type="Proteomes" id="UP000316080"/>
    </source>
</evidence>
<accession>A0A523BBK8</accession>
<dbReference type="Proteomes" id="UP000317265">
    <property type="component" value="Unassembled WGS sequence"/>
</dbReference>
<comment type="caution">
    <text evidence="2">The sequence shown here is derived from an EMBL/GenBank/DDBJ whole genome shotgun (WGS) entry which is preliminary data.</text>
</comment>
<proteinExistence type="predicted"/>
<reference evidence="2 4" key="1">
    <citation type="journal article" date="2019" name="Nat. Microbiol.">
        <title>Expanding anaerobic alkane metabolism in the domain of Archaea.</title>
        <authorList>
            <person name="Wang Y."/>
            <person name="Wegener G."/>
            <person name="Hou J."/>
            <person name="Wang F."/>
            <person name="Xiao X."/>
        </authorList>
    </citation>
    <scope>NUCLEOTIDE SEQUENCE [LARGE SCALE GENOMIC DNA]</scope>
    <source>
        <strain evidence="2">WYZ-LMO11</strain>
    </source>
</reference>
<dbReference type="EMBL" id="RXIH01000013">
    <property type="protein sequence ID" value="RZN57042.1"/>
    <property type="molecule type" value="Genomic_DNA"/>
</dbReference>
<evidence type="ECO:0008006" key="5">
    <source>
        <dbReference type="Google" id="ProtNLM"/>
    </source>
</evidence>
<evidence type="ECO:0000313" key="2">
    <source>
        <dbReference type="EMBL" id="TDA38331.1"/>
    </source>
</evidence>
<name>A0A523BBK8_9CREN</name>
<dbReference type="Proteomes" id="UP000316080">
    <property type="component" value="Unassembled WGS sequence"/>
</dbReference>
<sequence length="62" mass="6960">MVLLPEEIIKIINDPKSIKVLGTKTPEGRIHMICVGSMMTPKPDMIVFGTILMKKQIIILKI</sequence>
<reference evidence="1 3" key="2">
    <citation type="journal article" date="2019" name="Nat. Microbiol.">
        <title>Wide diversity of methane and short-chain alkane metabolisms in uncultured archaea.</title>
        <authorList>
            <person name="Borrel G."/>
            <person name="Adam P.S."/>
            <person name="McKay L.J."/>
            <person name="Chen L.X."/>
            <person name="Sierra-Garcia I.N."/>
            <person name="Sieber C.M."/>
            <person name="Letourneur Q."/>
            <person name="Ghozlane A."/>
            <person name="Andersen G.L."/>
            <person name="Li W.J."/>
            <person name="Hallam S.J."/>
            <person name="Muyzer G."/>
            <person name="de Oliveira V.M."/>
            <person name="Inskeep W.P."/>
            <person name="Banfield J.F."/>
            <person name="Gribaldo S."/>
        </authorList>
    </citation>
    <scope>NUCLEOTIDE SEQUENCE [LARGE SCALE GENOMIC DNA]</scope>
    <source>
        <strain evidence="1">Verst-YHS</strain>
    </source>
</reference>
<protein>
    <recommendedName>
        <fullName evidence="5">Pyridoxamine 5'-phosphate oxidase putative domain-containing protein</fullName>
    </recommendedName>
</protein>
<evidence type="ECO:0000313" key="4">
    <source>
        <dbReference type="Proteomes" id="UP000317265"/>
    </source>
</evidence>